<evidence type="ECO:0000313" key="1">
    <source>
        <dbReference type="EMBL" id="ROT40043.1"/>
    </source>
</evidence>
<dbReference type="RefSeq" id="XP_028467849.1">
    <property type="nucleotide sequence ID" value="XM_028611642.1"/>
</dbReference>
<accession>A0A3N2PZX3</accession>
<evidence type="ECO:0000313" key="2">
    <source>
        <dbReference type="Proteomes" id="UP000272025"/>
    </source>
</evidence>
<gene>
    <name evidence="1" type="ORF">SODALDRAFT_332201</name>
</gene>
<reference evidence="1 2" key="1">
    <citation type="journal article" date="2018" name="Mol. Ecol.">
        <title>The obligate alkalophilic soda-lake fungus Sodiomyces alkalinus has shifted to a protein diet.</title>
        <authorList>
            <person name="Grum-Grzhimaylo A.A."/>
            <person name="Falkoski D.L."/>
            <person name="van den Heuvel J."/>
            <person name="Valero-Jimenez C.A."/>
            <person name="Min B."/>
            <person name="Choi I.G."/>
            <person name="Lipzen A."/>
            <person name="Daum C.G."/>
            <person name="Aanen D.K."/>
            <person name="Tsang A."/>
            <person name="Henrissat B."/>
            <person name="Bilanenko E.N."/>
            <person name="de Vries R.P."/>
            <person name="van Kan J.A.L."/>
            <person name="Grigoriev I.V."/>
            <person name="Debets A.J.M."/>
        </authorList>
    </citation>
    <scope>NUCLEOTIDE SEQUENCE [LARGE SCALE GENOMIC DNA]</scope>
    <source>
        <strain evidence="1 2">F11</strain>
    </source>
</reference>
<proteinExistence type="predicted"/>
<sequence>MYEVLPRPCPSGRVQEVIMKYSDVFPPRWRGGALLATANVHFKPDRLTKKMAWVGLSGSHDYLI</sequence>
<dbReference type="GeneID" id="39580120"/>
<dbReference type="EMBL" id="ML119053">
    <property type="protein sequence ID" value="ROT40043.1"/>
    <property type="molecule type" value="Genomic_DNA"/>
</dbReference>
<dbReference type="Proteomes" id="UP000272025">
    <property type="component" value="Unassembled WGS sequence"/>
</dbReference>
<protein>
    <submittedName>
        <fullName evidence="1">Uncharacterized protein</fullName>
    </submittedName>
</protein>
<organism evidence="1 2">
    <name type="scientific">Sodiomyces alkalinus (strain CBS 110278 / VKM F-3762 / F11)</name>
    <name type="common">Alkaliphilic filamentous fungus</name>
    <dbReference type="NCBI Taxonomy" id="1314773"/>
    <lineage>
        <taxon>Eukaryota</taxon>
        <taxon>Fungi</taxon>
        <taxon>Dikarya</taxon>
        <taxon>Ascomycota</taxon>
        <taxon>Pezizomycotina</taxon>
        <taxon>Sordariomycetes</taxon>
        <taxon>Hypocreomycetidae</taxon>
        <taxon>Glomerellales</taxon>
        <taxon>Plectosphaerellaceae</taxon>
        <taxon>Sodiomyces</taxon>
    </lineage>
</organism>
<dbReference type="AlphaFoldDB" id="A0A3N2PZX3"/>
<keyword evidence="2" id="KW-1185">Reference proteome</keyword>
<name>A0A3N2PZX3_SODAK</name>